<dbReference type="Proteomes" id="UP001652661">
    <property type="component" value="Chromosome 3R"/>
</dbReference>
<sequence length="103" mass="11115">MKFLPLFVVLLLLGCASLGSAAAVGKPTGQPGCQTEEELAVRNYAHFYLKNSYWSCQALGVPATLSSCAVAQAWLDEVKSCVPWSQWYWLPTALPPSEPLAAV</sequence>
<dbReference type="AlphaFoldDB" id="A0A6P4JQ28"/>
<evidence type="ECO:0000256" key="1">
    <source>
        <dbReference type="SAM" id="SignalP"/>
    </source>
</evidence>
<name>A0A6P4JQ28_DROKI</name>
<reference evidence="3" key="1">
    <citation type="submission" date="2025-08" db="UniProtKB">
        <authorList>
            <consortium name="RefSeq"/>
        </authorList>
    </citation>
    <scope>IDENTIFICATION</scope>
    <source>
        <strain evidence="3">14028-0561.14</strain>
        <tissue evidence="3">Whole fly</tissue>
    </source>
</reference>
<proteinExistence type="predicted"/>
<keyword evidence="1" id="KW-0732">Signal</keyword>
<keyword evidence="2" id="KW-1185">Reference proteome</keyword>
<evidence type="ECO:0000313" key="2">
    <source>
        <dbReference type="Proteomes" id="UP001652661"/>
    </source>
</evidence>
<dbReference type="PANTHER" id="PTHR20987:SF0">
    <property type="entry name" value="CHITIN-BINDING TYPE-2 DOMAIN-CONTAINING PROTEIN-RELATED"/>
    <property type="match status" value="1"/>
</dbReference>
<dbReference type="OMA" id="WYWTPTV"/>
<feature type="signal peptide" evidence="1">
    <location>
        <begin position="1"/>
        <end position="21"/>
    </location>
</feature>
<dbReference type="PROSITE" id="PS51257">
    <property type="entry name" value="PROKAR_LIPOPROTEIN"/>
    <property type="match status" value="1"/>
</dbReference>
<feature type="chain" id="PRO_5028259288" evidence="1">
    <location>
        <begin position="22"/>
        <end position="103"/>
    </location>
</feature>
<dbReference type="GeneID" id="108085563"/>
<accession>A0A6P4JQ28</accession>
<gene>
    <name evidence="3" type="primary">LOC108085563</name>
</gene>
<evidence type="ECO:0000313" key="3">
    <source>
        <dbReference type="RefSeq" id="XP_017037691.1"/>
    </source>
</evidence>
<dbReference type="OrthoDB" id="7812182at2759"/>
<dbReference type="PANTHER" id="PTHR20987">
    <property type="entry name" value="CHITIN-BINDING TYPE-2 DOMAIN-CONTAINING PROTEIN-RELATED"/>
    <property type="match status" value="1"/>
</dbReference>
<dbReference type="RefSeq" id="XP_017037691.1">
    <property type="nucleotide sequence ID" value="XM_017182202.2"/>
</dbReference>
<organism evidence="2 3">
    <name type="scientific">Drosophila kikkawai</name>
    <name type="common">Fruit fly</name>
    <dbReference type="NCBI Taxonomy" id="30033"/>
    <lineage>
        <taxon>Eukaryota</taxon>
        <taxon>Metazoa</taxon>
        <taxon>Ecdysozoa</taxon>
        <taxon>Arthropoda</taxon>
        <taxon>Hexapoda</taxon>
        <taxon>Insecta</taxon>
        <taxon>Pterygota</taxon>
        <taxon>Neoptera</taxon>
        <taxon>Endopterygota</taxon>
        <taxon>Diptera</taxon>
        <taxon>Brachycera</taxon>
        <taxon>Muscomorpha</taxon>
        <taxon>Ephydroidea</taxon>
        <taxon>Drosophilidae</taxon>
        <taxon>Drosophila</taxon>
        <taxon>Sophophora</taxon>
    </lineage>
</organism>
<protein>
    <submittedName>
        <fullName evidence="3">Uncharacterized protein</fullName>
    </submittedName>
</protein>